<name>A0A1C3HH18_SERMA</name>
<dbReference type="NCBIfam" id="TIGR01634">
    <property type="entry name" value="tail_P2_I"/>
    <property type="match status" value="1"/>
</dbReference>
<dbReference type="Pfam" id="PF09684">
    <property type="entry name" value="Tail_P2_I"/>
    <property type="match status" value="1"/>
</dbReference>
<reference evidence="1" key="1">
    <citation type="submission" date="2016-05" db="EMBL/GenBank/DDBJ databases">
        <authorList>
            <person name="Cock P.J.A."/>
            <person name="Cock P.J.A."/>
        </authorList>
    </citation>
    <scope>NUCLEOTIDE SEQUENCE</scope>
    <source>
        <strain evidence="1">PWN146_assembly</strain>
    </source>
</reference>
<proteinExistence type="predicted"/>
<evidence type="ECO:0000313" key="1">
    <source>
        <dbReference type="EMBL" id="SAY44339.1"/>
    </source>
</evidence>
<sequence>MSIHKTLLPPNALPAERALEEATTTEVLSIPDLIRAVKNPDTCPAELLPWLAWEFSVDTWLPEWSEEQKRAAIRSATYIHRHRGTRGAIETALEGLPFTYQLTEWFEQKPRGEPYTFSLLVEQAGNPVNEQHIQDFKNAVMRSKNLRSWFDMSFQNATQGTAYSASYMVTSEITSYGS</sequence>
<dbReference type="AlphaFoldDB" id="A0A1C3HH18"/>
<dbReference type="InterPro" id="IPR006521">
    <property type="entry name" value="Tail_protein_I"/>
</dbReference>
<organism evidence="1">
    <name type="scientific">Serratia marcescens</name>
    <dbReference type="NCBI Taxonomy" id="615"/>
    <lineage>
        <taxon>Bacteria</taxon>
        <taxon>Pseudomonadati</taxon>
        <taxon>Pseudomonadota</taxon>
        <taxon>Gammaproteobacteria</taxon>
        <taxon>Enterobacterales</taxon>
        <taxon>Yersiniaceae</taxon>
        <taxon>Serratia</taxon>
    </lineage>
</organism>
<protein>
    <submittedName>
        <fullName evidence="1">Phage tail protein (Tail_P2_I)</fullName>
    </submittedName>
</protein>
<dbReference type="EMBL" id="LT575490">
    <property type="protein sequence ID" value="SAY44339.1"/>
    <property type="molecule type" value="Genomic_DNA"/>
</dbReference>
<gene>
    <name evidence="1" type="ORF">PWN146_03047</name>
</gene>
<accession>A0A1C3HH18</accession>